<evidence type="ECO:0000256" key="5">
    <source>
        <dbReference type="ARBA" id="ARBA00023002"/>
    </source>
</evidence>
<dbReference type="GO" id="GO:0016705">
    <property type="term" value="F:oxidoreductase activity, acting on paired donors, with incorporation or reduction of molecular oxygen"/>
    <property type="evidence" value="ECO:0007669"/>
    <property type="project" value="InterPro"/>
</dbReference>
<evidence type="ECO:0000256" key="3">
    <source>
        <dbReference type="ARBA" id="ARBA00022617"/>
    </source>
</evidence>
<keyword evidence="10" id="KW-0472">Membrane</keyword>
<dbReference type="AlphaFoldDB" id="A0A8T0GSE1"/>
<comment type="similarity">
    <text evidence="2 9">Belongs to the cytochrome P450 family.</text>
</comment>
<evidence type="ECO:0000256" key="4">
    <source>
        <dbReference type="ARBA" id="ARBA00022723"/>
    </source>
</evidence>
<dbReference type="PANTHER" id="PTHR47944">
    <property type="entry name" value="CYTOCHROME P450 98A9"/>
    <property type="match status" value="1"/>
</dbReference>
<dbReference type="EMBL" id="CM026430">
    <property type="protein sequence ID" value="KAG0562586.1"/>
    <property type="molecule type" value="Genomic_DNA"/>
</dbReference>
<keyword evidence="7 9" id="KW-0503">Monooxygenase</keyword>
<dbReference type="GO" id="GO:0004497">
    <property type="term" value="F:monooxygenase activity"/>
    <property type="evidence" value="ECO:0007669"/>
    <property type="project" value="UniProtKB-KW"/>
</dbReference>
<comment type="cofactor">
    <cofactor evidence="1 8">
        <name>heme</name>
        <dbReference type="ChEBI" id="CHEBI:30413"/>
    </cofactor>
</comment>
<dbReference type="InterPro" id="IPR002401">
    <property type="entry name" value="Cyt_P450_E_grp-I"/>
</dbReference>
<keyword evidence="3 8" id="KW-0349">Heme</keyword>
<evidence type="ECO:0000313" key="12">
    <source>
        <dbReference type="Proteomes" id="UP000822688"/>
    </source>
</evidence>
<keyword evidence="10" id="KW-1133">Transmembrane helix</keyword>
<dbReference type="InterPro" id="IPR036396">
    <property type="entry name" value="Cyt_P450_sf"/>
</dbReference>
<dbReference type="InterPro" id="IPR017972">
    <property type="entry name" value="Cyt_P450_CS"/>
</dbReference>
<evidence type="ECO:0000256" key="7">
    <source>
        <dbReference type="ARBA" id="ARBA00023033"/>
    </source>
</evidence>
<feature type="binding site" description="axial binding residue" evidence="8">
    <location>
        <position position="474"/>
    </location>
    <ligand>
        <name>heme</name>
        <dbReference type="ChEBI" id="CHEBI:30413"/>
    </ligand>
    <ligandPart>
        <name>Fe</name>
        <dbReference type="ChEBI" id="CHEBI:18248"/>
    </ligandPart>
</feature>
<dbReference type="Gene3D" id="1.10.630.10">
    <property type="entry name" value="Cytochrome P450"/>
    <property type="match status" value="1"/>
</dbReference>
<dbReference type="PRINTS" id="PR00463">
    <property type="entry name" value="EP450I"/>
</dbReference>
<sequence length="540" mass="61002">MDTSREGFWLLNLQSWWTHFGRFGISTLAAAILVSIFVHKIIGFRRKSLPPGPWPLPIVGNFLSLHDKLGPYIALDKVAAKYGDLVYLRLGSFPCVVVSSADVARQVAKNNDQDFLCRPEGILIEKTGPDGFKTMSSLPYGDAWRNLRKICTVELFTKRRLAFFEQGRAEELREMLKDIQKEAARGLIVNLRDKLGISTLNIMTRMLLNKRVFVTGDEEHQREFHLVHNMISTALELSGTFVIGDFVPYLTFITKMQSVYKRAERHQEMSIAICHKFTRLDERRRALELNPDKIPDDFPKDFVDVLLSSKSADGKGRLDDDTIIGMMLEMLIAGTDTSATVIEWGMAELVRNPNILKRAQKELDSVVGTDRLVEESDLPNLPYLQALVKECFRLHAPGPLGVPRKSVAPLKLGEYTLPANTRLIFNLATIHRDSRVYESPLKFDPERFLKNPDINVGPNEHFELLPFGFGRRSCPGQPLASTVVLMTIANLCQAFSWALPEDQDPHTLDMSEDPFGLVLTRKNPLMVVAKPRKVMSSVTI</sequence>
<dbReference type="SUPFAM" id="SSF48264">
    <property type="entry name" value="Cytochrome P450"/>
    <property type="match status" value="1"/>
</dbReference>
<evidence type="ECO:0000313" key="11">
    <source>
        <dbReference type="EMBL" id="KAG0562586.1"/>
    </source>
</evidence>
<dbReference type="Pfam" id="PF00067">
    <property type="entry name" value="p450"/>
    <property type="match status" value="1"/>
</dbReference>
<keyword evidence="5 9" id="KW-0560">Oxidoreductase</keyword>
<dbReference type="GO" id="GO:0020037">
    <property type="term" value="F:heme binding"/>
    <property type="evidence" value="ECO:0007669"/>
    <property type="project" value="InterPro"/>
</dbReference>
<dbReference type="CDD" id="cd20618">
    <property type="entry name" value="CYP71_clan"/>
    <property type="match status" value="1"/>
</dbReference>
<dbReference type="PANTHER" id="PTHR47944:SF4">
    <property type="entry name" value="OS09G0441700 PROTEIN"/>
    <property type="match status" value="1"/>
</dbReference>
<gene>
    <name evidence="11" type="ORF">KC19_9G157900</name>
</gene>
<dbReference type="PRINTS" id="PR00385">
    <property type="entry name" value="P450"/>
</dbReference>
<comment type="caution">
    <text evidence="11">The sequence shown here is derived from an EMBL/GenBank/DDBJ whole genome shotgun (WGS) entry which is preliminary data.</text>
</comment>
<organism evidence="11 12">
    <name type="scientific">Ceratodon purpureus</name>
    <name type="common">Fire moss</name>
    <name type="synonym">Dicranum purpureum</name>
    <dbReference type="NCBI Taxonomy" id="3225"/>
    <lineage>
        <taxon>Eukaryota</taxon>
        <taxon>Viridiplantae</taxon>
        <taxon>Streptophyta</taxon>
        <taxon>Embryophyta</taxon>
        <taxon>Bryophyta</taxon>
        <taxon>Bryophytina</taxon>
        <taxon>Bryopsida</taxon>
        <taxon>Dicranidae</taxon>
        <taxon>Pseudoditrichales</taxon>
        <taxon>Ditrichaceae</taxon>
        <taxon>Ceratodon</taxon>
    </lineage>
</organism>
<dbReference type="GO" id="GO:0044550">
    <property type="term" value="P:secondary metabolite biosynthetic process"/>
    <property type="evidence" value="ECO:0007669"/>
    <property type="project" value="UniProtKB-ARBA"/>
</dbReference>
<name>A0A8T0GSE1_CERPU</name>
<dbReference type="InterPro" id="IPR001128">
    <property type="entry name" value="Cyt_P450"/>
</dbReference>
<evidence type="ECO:0000256" key="1">
    <source>
        <dbReference type="ARBA" id="ARBA00001971"/>
    </source>
</evidence>
<keyword evidence="12" id="KW-1185">Reference proteome</keyword>
<protein>
    <recommendedName>
        <fullName evidence="13">Cytochrome P450</fullName>
    </recommendedName>
</protein>
<keyword evidence="10" id="KW-0812">Transmembrane</keyword>
<evidence type="ECO:0000256" key="6">
    <source>
        <dbReference type="ARBA" id="ARBA00023004"/>
    </source>
</evidence>
<reference evidence="11" key="1">
    <citation type="submission" date="2020-06" db="EMBL/GenBank/DDBJ databases">
        <title>WGS assembly of Ceratodon purpureus strain R40.</title>
        <authorList>
            <person name="Carey S.B."/>
            <person name="Jenkins J."/>
            <person name="Shu S."/>
            <person name="Lovell J.T."/>
            <person name="Sreedasyam A."/>
            <person name="Maumus F."/>
            <person name="Tiley G.P."/>
            <person name="Fernandez-Pozo N."/>
            <person name="Barry K."/>
            <person name="Chen C."/>
            <person name="Wang M."/>
            <person name="Lipzen A."/>
            <person name="Daum C."/>
            <person name="Saski C.A."/>
            <person name="Payton A.C."/>
            <person name="Mcbreen J.C."/>
            <person name="Conrad R.E."/>
            <person name="Kollar L.M."/>
            <person name="Olsson S."/>
            <person name="Huttunen S."/>
            <person name="Landis J.B."/>
            <person name="Wickett N.J."/>
            <person name="Johnson M.G."/>
            <person name="Rensing S.A."/>
            <person name="Grimwood J."/>
            <person name="Schmutz J."/>
            <person name="Mcdaniel S.F."/>
        </authorList>
    </citation>
    <scope>NUCLEOTIDE SEQUENCE</scope>
    <source>
        <strain evidence="11">R40</strain>
    </source>
</reference>
<evidence type="ECO:0000256" key="10">
    <source>
        <dbReference type="SAM" id="Phobius"/>
    </source>
</evidence>
<keyword evidence="6 8" id="KW-0408">Iron</keyword>
<dbReference type="Proteomes" id="UP000822688">
    <property type="component" value="Chromosome 9"/>
</dbReference>
<dbReference type="GO" id="GO:0005506">
    <property type="term" value="F:iron ion binding"/>
    <property type="evidence" value="ECO:0007669"/>
    <property type="project" value="InterPro"/>
</dbReference>
<keyword evidence="4 8" id="KW-0479">Metal-binding</keyword>
<proteinExistence type="inferred from homology"/>
<evidence type="ECO:0000256" key="8">
    <source>
        <dbReference type="PIRSR" id="PIRSR602401-1"/>
    </source>
</evidence>
<evidence type="ECO:0000256" key="2">
    <source>
        <dbReference type="ARBA" id="ARBA00010617"/>
    </source>
</evidence>
<dbReference type="PROSITE" id="PS00086">
    <property type="entry name" value="CYTOCHROME_P450"/>
    <property type="match status" value="1"/>
</dbReference>
<evidence type="ECO:0000256" key="9">
    <source>
        <dbReference type="RuleBase" id="RU000461"/>
    </source>
</evidence>
<evidence type="ECO:0008006" key="13">
    <source>
        <dbReference type="Google" id="ProtNLM"/>
    </source>
</evidence>
<accession>A0A8T0GSE1</accession>
<feature type="transmembrane region" description="Helical" evidence="10">
    <location>
        <begin position="20"/>
        <end position="38"/>
    </location>
</feature>
<dbReference type="FunFam" id="1.10.630.10:FF:000126">
    <property type="entry name" value="Predicted protein"/>
    <property type="match status" value="1"/>
</dbReference>